<dbReference type="OrthoDB" id="9800398at2"/>
<evidence type="ECO:0000313" key="2">
    <source>
        <dbReference type="Proteomes" id="UP000184038"/>
    </source>
</evidence>
<organism evidence="1 2">
    <name type="scientific">Anaerosporobacter mobilis DSM 15930</name>
    <dbReference type="NCBI Taxonomy" id="1120996"/>
    <lineage>
        <taxon>Bacteria</taxon>
        <taxon>Bacillati</taxon>
        <taxon>Bacillota</taxon>
        <taxon>Clostridia</taxon>
        <taxon>Lachnospirales</taxon>
        <taxon>Lachnospiraceae</taxon>
        <taxon>Anaerosporobacter</taxon>
    </lineage>
</organism>
<gene>
    <name evidence="1" type="ORF">SAMN02746066_00413</name>
</gene>
<reference evidence="1 2" key="1">
    <citation type="submission" date="2016-11" db="EMBL/GenBank/DDBJ databases">
        <authorList>
            <person name="Jaros S."/>
            <person name="Januszkiewicz K."/>
            <person name="Wedrychowicz H."/>
        </authorList>
    </citation>
    <scope>NUCLEOTIDE SEQUENCE [LARGE SCALE GENOMIC DNA]</scope>
    <source>
        <strain evidence="1 2">DSM 15930</strain>
    </source>
</reference>
<protein>
    <recommendedName>
        <fullName evidence="3">Mor transcription activator family protein</fullName>
    </recommendedName>
</protein>
<dbReference type="InterPro" id="IPR009057">
    <property type="entry name" value="Homeodomain-like_sf"/>
</dbReference>
<evidence type="ECO:0008006" key="3">
    <source>
        <dbReference type="Google" id="ProtNLM"/>
    </source>
</evidence>
<dbReference type="AlphaFoldDB" id="A0A1M7F510"/>
<dbReference type="SUPFAM" id="SSF46689">
    <property type="entry name" value="Homeodomain-like"/>
    <property type="match status" value="1"/>
</dbReference>
<dbReference type="Gene3D" id="1.10.10.60">
    <property type="entry name" value="Homeodomain-like"/>
    <property type="match status" value="1"/>
</dbReference>
<dbReference type="EMBL" id="FRCP01000005">
    <property type="protein sequence ID" value="SHL99151.1"/>
    <property type="molecule type" value="Genomic_DNA"/>
</dbReference>
<name>A0A1M7F510_9FIRM</name>
<keyword evidence="2" id="KW-1185">Reference proteome</keyword>
<dbReference type="STRING" id="1120996.SAMN02746066_00413"/>
<sequence length="90" mass="10812">MSYIKAELILPKEVLELVQKYADGQCLYIPRKKENYKSWGENTRFREMTKARNREIYIDYRNGLTTNELSEKYFLSVKSIQRIVLEQKSI</sequence>
<proteinExistence type="predicted"/>
<dbReference type="NCBIfam" id="NF040785">
    <property type="entry name" value="CD3324_fam"/>
    <property type="match status" value="1"/>
</dbReference>
<dbReference type="InterPro" id="IPR049739">
    <property type="entry name" value="YraL-like"/>
</dbReference>
<accession>A0A1M7F510</accession>
<dbReference type="InterPro" id="IPR052411">
    <property type="entry name" value="c-mor_Regulatory_Protein"/>
</dbReference>
<dbReference type="PANTHER" id="PTHR37812:SF1">
    <property type="entry name" value="MU-LIKE PROPHAGE FLUMU PROTEIN C"/>
    <property type="match status" value="1"/>
</dbReference>
<dbReference type="PANTHER" id="PTHR37812">
    <property type="entry name" value="MU-LIKE PROPHAGE FLUMU PROTEIN C"/>
    <property type="match status" value="1"/>
</dbReference>
<dbReference type="RefSeq" id="WP_073282226.1">
    <property type="nucleotide sequence ID" value="NZ_FRCP01000005.1"/>
</dbReference>
<evidence type="ECO:0000313" key="1">
    <source>
        <dbReference type="EMBL" id="SHL99151.1"/>
    </source>
</evidence>
<dbReference type="Proteomes" id="UP000184038">
    <property type="component" value="Unassembled WGS sequence"/>
</dbReference>